<feature type="domain" description="DUF4218" evidence="6">
    <location>
        <begin position="38"/>
        <end position="96"/>
    </location>
</feature>
<name>W9T1Y1_9ROSA</name>
<evidence type="ECO:0000259" key="5">
    <source>
        <dbReference type="Pfam" id="PF13952"/>
    </source>
</evidence>
<dbReference type="InterPro" id="IPR025452">
    <property type="entry name" value="DUF4218"/>
</dbReference>
<dbReference type="GO" id="GO:0005975">
    <property type="term" value="P:carbohydrate metabolic process"/>
    <property type="evidence" value="ECO:0007669"/>
    <property type="project" value="InterPro"/>
</dbReference>
<accession>W9T1Y1</accession>
<evidence type="ECO:0000313" key="7">
    <source>
        <dbReference type="EMBL" id="EXC42161.1"/>
    </source>
</evidence>
<sequence length="581" mass="66521">MGMEYEKIHACSNDCLLYQNECEDLDECSVCHESWWKKVRLYGPMYLMWMYLFERYVKILKAYFKNRNRPEGCVMESYIAKEAVEFCSEYLSNAEAIGLQNKVDSDGATVIDFRKIGYKNDPFILATQVKQVFYTTDPNDLELSLVVLMKSRDIRDGEGDADDCNCIPSVSRGLTPVDEVDVFDDDDSNLVRLDVEWTYGTRSGGVNRDGIDYYNNLINELLSNGLEPFVTLFHWDLPQALQDTYGGFLSPKIVDDFKDYAELCYREFGDRVKHWIPINEPHIFTTRGYEYGSFAPGRCSPWLSPDCNGGDSATEPYLVGHNQLLVHAAAVQVYKTKYQNTQKGQIGIALNVPWVVPLSQSIADQEASNRALVFTYDWFMEPLKSGSYPAEMTTYVGERLPKFSEEQSSMLKGSFDFIGLNYYSASYAANGTCKRINPRASTDSCVVHLSERNGTTIGPKAASDWLYIYPKGIEDLLLYTRDKFNNPVVYITENGVDELNNGQLSLNDNIRVNYYADHLSFVQRAIRKGANVRGYFAWSLLDNFEWADGYTVRFGIVYVDYKDGLRRYLKDSAKWFKQFLL</sequence>
<dbReference type="SUPFAM" id="SSF51445">
    <property type="entry name" value="(Trans)glycosidases"/>
    <property type="match status" value="1"/>
</dbReference>
<dbReference type="Pfam" id="PF13952">
    <property type="entry name" value="DUF4216"/>
    <property type="match status" value="1"/>
</dbReference>
<dbReference type="Pfam" id="PF13960">
    <property type="entry name" value="DUF4218"/>
    <property type="match status" value="1"/>
</dbReference>
<evidence type="ECO:0000256" key="1">
    <source>
        <dbReference type="ARBA" id="ARBA00010838"/>
    </source>
</evidence>
<dbReference type="STRING" id="981085.W9T1Y1"/>
<dbReference type="FunFam" id="3.20.20.80:FF:000020">
    <property type="entry name" value="Beta-glucosidase 12"/>
    <property type="match status" value="1"/>
</dbReference>
<evidence type="ECO:0000256" key="4">
    <source>
        <dbReference type="RuleBase" id="RU003690"/>
    </source>
</evidence>
<keyword evidence="2" id="KW-0378">Hydrolase</keyword>
<gene>
    <name evidence="7" type="ORF">L484_002411</name>
</gene>
<feature type="domain" description="DUF4216" evidence="5">
    <location>
        <begin position="100"/>
        <end position="140"/>
    </location>
</feature>
<dbReference type="GO" id="GO:0008422">
    <property type="term" value="F:beta-glucosidase activity"/>
    <property type="evidence" value="ECO:0007669"/>
    <property type="project" value="TreeGrafter"/>
</dbReference>
<dbReference type="Proteomes" id="UP000030645">
    <property type="component" value="Unassembled WGS sequence"/>
</dbReference>
<evidence type="ECO:0000259" key="6">
    <source>
        <dbReference type="Pfam" id="PF13960"/>
    </source>
</evidence>
<dbReference type="InterPro" id="IPR001360">
    <property type="entry name" value="Glyco_hydro_1"/>
</dbReference>
<evidence type="ECO:0000313" key="8">
    <source>
        <dbReference type="Proteomes" id="UP000030645"/>
    </source>
</evidence>
<organism evidence="7 8">
    <name type="scientific">Morus notabilis</name>
    <dbReference type="NCBI Taxonomy" id="981085"/>
    <lineage>
        <taxon>Eukaryota</taxon>
        <taxon>Viridiplantae</taxon>
        <taxon>Streptophyta</taxon>
        <taxon>Embryophyta</taxon>
        <taxon>Tracheophyta</taxon>
        <taxon>Spermatophyta</taxon>
        <taxon>Magnoliopsida</taxon>
        <taxon>eudicotyledons</taxon>
        <taxon>Gunneridae</taxon>
        <taxon>Pentapetalae</taxon>
        <taxon>rosids</taxon>
        <taxon>fabids</taxon>
        <taxon>Rosales</taxon>
        <taxon>Moraceae</taxon>
        <taxon>Moreae</taxon>
        <taxon>Morus</taxon>
    </lineage>
</organism>
<evidence type="ECO:0000256" key="3">
    <source>
        <dbReference type="ARBA" id="ARBA00023295"/>
    </source>
</evidence>
<proteinExistence type="inferred from homology"/>
<dbReference type="InterPro" id="IPR017853">
    <property type="entry name" value="GH"/>
</dbReference>
<dbReference type="PANTHER" id="PTHR10353">
    <property type="entry name" value="GLYCOSYL HYDROLASE"/>
    <property type="match status" value="1"/>
</dbReference>
<protein>
    <submittedName>
        <fullName evidence="7">Beta-glucosidase 16</fullName>
    </submittedName>
</protein>
<dbReference type="Gene3D" id="3.20.20.80">
    <property type="entry name" value="Glycosidases"/>
    <property type="match status" value="1"/>
</dbReference>
<comment type="similarity">
    <text evidence="1 4">Belongs to the glycosyl hydrolase 1 family.</text>
</comment>
<dbReference type="EMBL" id="KE621976">
    <property type="protein sequence ID" value="EXC42161.1"/>
    <property type="molecule type" value="Genomic_DNA"/>
</dbReference>
<reference evidence="8" key="1">
    <citation type="submission" date="2013-01" db="EMBL/GenBank/DDBJ databases">
        <title>Draft Genome Sequence of a Mulberry Tree, Morus notabilis C.K. Schneid.</title>
        <authorList>
            <person name="He N."/>
            <person name="Zhao S."/>
        </authorList>
    </citation>
    <scope>NUCLEOTIDE SEQUENCE</scope>
</reference>
<dbReference type="AlphaFoldDB" id="W9T1Y1"/>
<evidence type="ECO:0000256" key="2">
    <source>
        <dbReference type="ARBA" id="ARBA00022801"/>
    </source>
</evidence>
<keyword evidence="8" id="KW-1185">Reference proteome</keyword>
<dbReference type="InterPro" id="IPR025312">
    <property type="entry name" value="DUF4216"/>
</dbReference>
<dbReference type="PANTHER" id="PTHR10353:SF237">
    <property type="entry name" value="BETA-GLUCOSIDASE 12-RELATED"/>
    <property type="match status" value="1"/>
</dbReference>
<dbReference type="eggNOG" id="KOG0626">
    <property type="taxonomic scope" value="Eukaryota"/>
</dbReference>
<keyword evidence="3" id="KW-0326">Glycosidase</keyword>
<dbReference type="Pfam" id="PF00232">
    <property type="entry name" value="Glyco_hydro_1"/>
    <property type="match status" value="1"/>
</dbReference>
<dbReference type="PRINTS" id="PR00131">
    <property type="entry name" value="GLHYDRLASE1"/>
</dbReference>